<dbReference type="Pfam" id="PF00498">
    <property type="entry name" value="FHA"/>
    <property type="match status" value="1"/>
</dbReference>
<evidence type="ECO:0000256" key="1">
    <source>
        <dbReference type="SAM" id="MobiDB-lite"/>
    </source>
</evidence>
<feature type="compositionally biased region" description="Polar residues" evidence="1">
    <location>
        <begin position="44"/>
        <end position="53"/>
    </location>
</feature>
<accession>A0A399RMT6</accession>
<dbReference type="SUPFAM" id="SSF49879">
    <property type="entry name" value="SMAD/FHA domain"/>
    <property type="match status" value="1"/>
</dbReference>
<dbReference type="Gene3D" id="2.60.200.20">
    <property type="match status" value="1"/>
</dbReference>
<dbReference type="AlphaFoldDB" id="A0A399RMT6"/>
<evidence type="ECO:0000313" key="3">
    <source>
        <dbReference type="EMBL" id="RIJ33080.1"/>
    </source>
</evidence>
<sequence length="424" mass="45777">MSMIAGWRPLRRRSIVRSAGEPCRPRRISAPAADTSCGPDDMSAPSSSHNLPERTQQPCCYTSALEEDATFCGECGKPLIRCMAFEECGGLLDDAGRCTVCVSPHLQMAAGAQTEARIGGAVAIPLLLANRSGVGRPLFVTSVWSSEGYGEWREVDLGWERLHAGEQRPFSVRTDPLGLAGIHGLEVLIAVSSHWRWRQEAFVFAASLTIEVKDDSKAAAPVVNIGGQSAGHGNTVYISGQGASDTVAKRSTEAVDLALVRAEKHERRLGLRGTSEMVWVPRGARLAWEGFPDAETPFPGPILTSDGILSAGRSRTRSQGGPGDIRLLVRDEAGNIDRDLSQQISRRHFELYIECDRLILRVTGGGGVSVNGKGYGRDKTVVLSDGDEIAPLRGSEDRFRLKTRFHSEHGRVTGITFQGLPPVA</sequence>
<evidence type="ECO:0000259" key="2">
    <source>
        <dbReference type="PROSITE" id="PS50006"/>
    </source>
</evidence>
<name>A0A399RMT6_9PROT</name>
<dbReference type="InterPro" id="IPR000253">
    <property type="entry name" value="FHA_dom"/>
</dbReference>
<gene>
    <name evidence="3" type="ORF">D1223_04360</name>
</gene>
<keyword evidence="4" id="KW-1185">Reference proteome</keyword>
<dbReference type="PROSITE" id="PS50006">
    <property type="entry name" value="FHA_DOMAIN"/>
    <property type="match status" value="1"/>
</dbReference>
<feature type="region of interest" description="Disordered" evidence="1">
    <location>
        <begin position="19"/>
        <end position="53"/>
    </location>
</feature>
<dbReference type="CDD" id="cd00060">
    <property type="entry name" value="FHA"/>
    <property type="match status" value="1"/>
</dbReference>
<feature type="domain" description="FHA" evidence="2">
    <location>
        <begin position="309"/>
        <end position="375"/>
    </location>
</feature>
<evidence type="ECO:0000313" key="4">
    <source>
        <dbReference type="Proteomes" id="UP000266385"/>
    </source>
</evidence>
<protein>
    <submittedName>
        <fullName evidence="3">FHA domain-containing protein</fullName>
    </submittedName>
</protein>
<dbReference type="InterPro" id="IPR008984">
    <property type="entry name" value="SMAD_FHA_dom_sf"/>
</dbReference>
<reference evidence="3 4" key="1">
    <citation type="submission" date="2018-08" db="EMBL/GenBank/DDBJ databases">
        <title>Henriciella mobilis sp. nov., isolated from seawater.</title>
        <authorList>
            <person name="Cheng H."/>
            <person name="Wu Y.-H."/>
            <person name="Xu X.-W."/>
            <person name="Guo L.-L."/>
        </authorList>
    </citation>
    <scope>NUCLEOTIDE SEQUENCE [LARGE SCALE GENOMIC DNA]</scope>
    <source>
        <strain evidence="3 4">JN25</strain>
    </source>
</reference>
<comment type="caution">
    <text evidence="3">The sequence shown here is derived from an EMBL/GenBank/DDBJ whole genome shotgun (WGS) entry which is preliminary data.</text>
</comment>
<dbReference type="Proteomes" id="UP000266385">
    <property type="component" value="Unassembled WGS sequence"/>
</dbReference>
<organism evidence="3 4">
    <name type="scientific">Henriciella mobilis</name>
    <dbReference type="NCBI Taxonomy" id="2305467"/>
    <lineage>
        <taxon>Bacteria</taxon>
        <taxon>Pseudomonadati</taxon>
        <taxon>Pseudomonadota</taxon>
        <taxon>Alphaproteobacteria</taxon>
        <taxon>Hyphomonadales</taxon>
        <taxon>Hyphomonadaceae</taxon>
        <taxon>Henriciella</taxon>
    </lineage>
</organism>
<dbReference type="EMBL" id="QWFX01000005">
    <property type="protein sequence ID" value="RIJ33080.1"/>
    <property type="molecule type" value="Genomic_DNA"/>
</dbReference>
<proteinExistence type="predicted"/>